<keyword evidence="1" id="KW-0812">Transmembrane</keyword>
<feature type="chain" id="PRO_5041987234" evidence="2">
    <location>
        <begin position="18"/>
        <end position="128"/>
    </location>
</feature>
<evidence type="ECO:0000256" key="1">
    <source>
        <dbReference type="SAM" id="Phobius"/>
    </source>
</evidence>
<gene>
    <name evidence="3" type="ORF">GGX14DRAFT_406141</name>
</gene>
<dbReference type="EMBL" id="JARJCW010000117">
    <property type="protein sequence ID" value="KAJ7192614.1"/>
    <property type="molecule type" value="Genomic_DNA"/>
</dbReference>
<dbReference type="Proteomes" id="UP001219525">
    <property type="component" value="Unassembled WGS sequence"/>
</dbReference>
<proteinExistence type="predicted"/>
<sequence>MTLVMAWICAMVMPALKNAPTCKIQPGLLPAEFKYLDKWPFSHILPMAAQITSGLAWICAMVMSALKNAPTCKIQPGLHPAEFKYLDQWPFSHISPMAAQMTLILDPKAHGASDDFGDGLNLFKELVL</sequence>
<protein>
    <submittedName>
        <fullName evidence="3">Uncharacterized protein</fullName>
    </submittedName>
</protein>
<comment type="caution">
    <text evidence="3">The sequence shown here is derived from an EMBL/GenBank/DDBJ whole genome shotgun (WGS) entry which is preliminary data.</text>
</comment>
<keyword evidence="4" id="KW-1185">Reference proteome</keyword>
<keyword evidence="1" id="KW-0472">Membrane</keyword>
<feature type="signal peptide" evidence="2">
    <location>
        <begin position="1"/>
        <end position="17"/>
    </location>
</feature>
<dbReference type="AlphaFoldDB" id="A0AAD6UR17"/>
<reference evidence="3" key="1">
    <citation type="submission" date="2023-03" db="EMBL/GenBank/DDBJ databases">
        <title>Massive genome expansion in bonnet fungi (Mycena s.s.) driven by repeated elements and novel gene families across ecological guilds.</title>
        <authorList>
            <consortium name="Lawrence Berkeley National Laboratory"/>
            <person name="Harder C.B."/>
            <person name="Miyauchi S."/>
            <person name="Viragh M."/>
            <person name="Kuo A."/>
            <person name="Thoen E."/>
            <person name="Andreopoulos B."/>
            <person name="Lu D."/>
            <person name="Skrede I."/>
            <person name="Drula E."/>
            <person name="Henrissat B."/>
            <person name="Morin E."/>
            <person name="Kohler A."/>
            <person name="Barry K."/>
            <person name="LaButti K."/>
            <person name="Morin E."/>
            <person name="Salamov A."/>
            <person name="Lipzen A."/>
            <person name="Mereny Z."/>
            <person name="Hegedus B."/>
            <person name="Baldrian P."/>
            <person name="Stursova M."/>
            <person name="Weitz H."/>
            <person name="Taylor A."/>
            <person name="Grigoriev I.V."/>
            <person name="Nagy L.G."/>
            <person name="Martin F."/>
            <person name="Kauserud H."/>
        </authorList>
    </citation>
    <scope>NUCLEOTIDE SEQUENCE</scope>
    <source>
        <strain evidence="3">9144</strain>
    </source>
</reference>
<organism evidence="3 4">
    <name type="scientific">Mycena pura</name>
    <dbReference type="NCBI Taxonomy" id="153505"/>
    <lineage>
        <taxon>Eukaryota</taxon>
        <taxon>Fungi</taxon>
        <taxon>Dikarya</taxon>
        <taxon>Basidiomycota</taxon>
        <taxon>Agaricomycotina</taxon>
        <taxon>Agaricomycetes</taxon>
        <taxon>Agaricomycetidae</taxon>
        <taxon>Agaricales</taxon>
        <taxon>Marasmiineae</taxon>
        <taxon>Mycenaceae</taxon>
        <taxon>Mycena</taxon>
    </lineage>
</organism>
<keyword evidence="2" id="KW-0732">Signal</keyword>
<evidence type="ECO:0000313" key="3">
    <source>
        <dbReference type="EMBL" id="KAJ7192614.1"/>
    </source>
</evidence>
<name>A0AAD6UR17_9AGAR</name>
<accession>A0AAD6UR17</accession>
<feature type="transmembrane region" description="Helical" evidence="1">
    <location>
        <begin position="42"/>
        <end position="66"/>
    </location>
</feature>
<evidence type="ECO:0000313" key="4">
    <source>
        <dbReference type="Proteomes" id="UP001219525"/>
    </source>
</evidence>
<keyword evidence="1" id="KW-1133">Transmembrane helix</keyword>
<evidence type="ECO:0000256" key="2">
    <source>
        <dbReference type="SAM" id="SignalP"/>
    </source>
</evidence>